<keyword evidence="1" id="KW-0732">Signal</keyword>
<sequence>MKPMLTLIALCLVWTGAQAQTAPELDVLLDQVAAQSNVGTPRAINEDLLDLGYTVEGSELVNHISVQPRQAAMMGDNPGEVRAQLSQSVCGNTGLRELMSRGATLRYEFVQHESKQSVTTERFSNSDC</sequence>
<dbReference type="Pfam" id="PF13652">
    <property type="entry name" value="QSregVF"/>
    <property type="match status" value="1"/>
</dbReference>
<gene>
    <name evidence="2" type="ORF">ACFOMF_00205</name>
</gene>
<dbReference type="Proteomes" id="UP001595630">
    <property type="component" value="Unassembled WGS sequence"/>
</dbReference>
<feature type="chain" id="PRO_5045297731" evidence="1">
    <location>
        <begin position="20"/>
        <end position="128"/>
    </location>
</feature>
<dbReference type="Gene3D" id="3.30.300.250">
    <property type="match status" value="1"/>
</dbReference>
<keyword evidence="3" id="KW-1185">Reference proteome</keyword>
<accession>A0ABV7SZX7</accession>
<feature type="signal peptide" evidence="1">
    <location>
        <begin position="1"/>
        <end position="19"/>
    </location>
</feature>
<organism evidence="2 3">
    <name type="scientific">Stutzerimonas tarimensis</name>
    <dbReference type="NCBI Taxonomy" id="1507735"/>
    <lineage>
        <taxon>Bacteria</taxon>
        <taxon>Pseudomonadati</taxon>
        <taxon>Pseudomonadota</taxon>
        <taxon>Gammaproteobacteria</taxon>
        <taxon>Pseudomonadales</taxon>
        <taxon>Pseudomonadaceae</taxon>
        <taxon>Stutzerimonas</taxon>
    </lineage>
</organism>
<dbReference type="RefSeq" id="WP_386359991.1">
    <property type="nucleotide sequence ID" value="NZ_JBHRXZ010000001.1"/>
</dbReference>
<evidence type="ECO:0000313" key="3">
    <source>
        <dbReference type="Proteomes" id="UP001595630"/>
    </source>
</evidence>
<reference evidence="3" key="1">
    <citation type="journal article" date="2019" name="Int. J. Syst. Evol. Microbiol.">
        <title>The Global Catalogue of Microorganisms (GCM) 10K type strain sequencing project: providing services to taxonomists for standard genome sequencing and annotation.</title>
        <authorList>
            <consortium name="The Broad Institute Genomics Platform"/>
            <consortium name="The Broad Institute Genome Sequencing Center for Infectious Disease"/>
            <person name="Wu L."/>
            <person name="Ma J."/>
        </authorList>
    </citation>
    <scope>NUCLEOTIDE SEQUENCE [LARGE SCALE GENOMIC DNA]</scope>
    <source>
        <strain evidence="3">KCTC 42447</strain>
    </source>
</reference>
<protein>
    <submittedName>
        <fullName evidence="2">PA3611 family quorum-sensing-regulated virulence factor</fullName>
    </submittedName>
</protein>
<name>A0ABV7SZX7_9GAMM</name>
<evidence type="ECO:0000313" key="2">
    <source>
        <dbReference type="EMBL" id="MFC3606211.1"/>
    </source>
</evidence>
<comment type="caution">
    <text evidence="2">The sequence shown here is derived from an EMBL/GenBank/DDBJ whole genome shotgun (WGS) entry which is preliminary data.</text>
</comment>
<proteinExistence type="predicted"/>
<dbReference type="InterPro" id="IPR025203">
    <property type="entry name" value="QSregVF"/>
</dbReference>
<dbReference type="EMBL" id="JBHRXZ010000001">
    <property type="protein sequence ID" value="MFC3606211.1"/>
    <property type="molecule type" value="Genomic_DNA"/>
</dbReference>
<evidence type="ECO:0000256" key="1">
    <source>
        <dbReference type="SAM" id="SignalP"/>
    </source>
</evidence>